<dbReference type="InterPro" id="IPR011010">
    <property type="entry name" value="DNA_brk_join_enz"/>
</dbReference>
<dbReference type="Gene3D" id="1.10.150.130">
    <property type="match status" value="1"/>
</dbReference>
<feature type="domain" description="Core-binding (CB)" evidence="7">
    <location>
        <begin position="248"/>
        <end position="352"/>
    </location>
</feature>
<keyword evidence="2" id="KW-0229">DNA integration</keyword>
<evidence type="ECO:0000259" key="7">
    <source>
        <dbReference type="PROSITE" id="PS51900"/>
    </source>
</evidence>
<name>A0ABR9SJ29_9BURK</name>
<organism evidence="8 9">
    <name type="scientific">Ramlibacter aquaticus</name>
    <dbReference type="NCBI Taxonomy" id="2780094"/>
    <lineage>
        <taxon>Bacteria</taxon>
        <taxon>Pseudomonadati</taxon>
        <taxon>Pseudomonadota</taxon>
        <taxon>Betaproteobacteria</taxon>
        <taxon>Burkholderiales</taxon>
        <taxon>Comamonadaceae</taxon>
        <taxon>Ramlibacter</taxon>
    </lineage>
</organism>
<dbReference type="InterPro" id="IPR002104">
    <property type="entry name" value="Integrase_catalytic"/>
</dbReference>
<sequence length="586" mass="64699">MSLISLANNRLAAHHFAFLRALAEGLPVPEAARRYLRIETLREANLAYKSLIDQVQALARRQRHKRWRLVGIEISTAAAPSPAPSIDDWAAEQGLDGWSHEELQDLYAEQFGSPNPAARRRAARNERLRQQRLQLLRDLESVAGAAPSASDPLDGWLEPGLAERLGALGALTLGDLQGRIARGGRWWRGLRAFGPVKAARLARLVELLLGETVRPALPLAFPAPPTALLAGDAGTNRAPKDACAIAAANDREAIRSWVAARAGSAYTAAQYEREAERFMLWCVLERRKALSSATPEDCRAYMDFLQEVPAAWISRRKVPRLAPGWAPFKGQLSHASRALALAALHSLFSWLVHARYLASNPWALVNRKVGEDPAAGSDVTSRAFTPEAWAALYRHLKSQGPTPSSFRLLWLLTFLEATGLRAQELLRARRADLKATQTGWVLHVHGKGRRNRTIPVPSAAVQATQTYFQQRGIDFQNAPADTPLLASLTQPAVGISYRALHETLKRLVKRVAADWPAQARICAARASAHWLRHTHATRAAERQVPLDVLQENLGHSDPRTTTRYYRAQIARRQAALERAFGGSSLP</sequence>
<dbReference type="Pfam" id="PF12482">
    <property type="entry name" value="DUF3701"/>
    <property type="match status" value="1"/>
</dbReference>
<feature type="domain" description="Tyr recombinase" evidence="6">
    <location>
        <begin position="379"/>
        <end position="578"/>
    </location>
</feature>
<dbReference type="InterPro" id="IPR050090">
    <property type="entry name" value="Tyrosine_recombinase_XerCD"/>
</dbReference>
<dbReference type="InterPro" id="IPR022169">
    <property type="entry name" value="DUF3701"/>
</dbReference>
<evidence type="ECO:0000259" key="6">
    <source>
        <dbReference type="PROSITE" id="PS51898"/>
    </source>
</evidence>
<dbReference type="EMBL" id="JADDOJ010000082">
    <property type="protein sequence ID" value="MBE7942164.1"/>
    <property type="molecule type" value="Genomic_DNA"/>
</dbReference>
<evidence type="ECO:0000256" key="4">
    <source>
        <dbReference type="ARBA" id="ARBA00023172"/>
    </source>
</evidence>
<dbReference type="InterPro" id="IPR010998">
    <property type="entry name" value="Integrase_recombinase_N"/>
</dbReference>
<keyword evidence="3 5" id="KW-0238">DNA-binding</keyword>
<evidence type="ECO:0000313" key="9">
    <source>
        <dbReference type="Proteomes" id="UP000715965"/>
    </source>
</evidence>
<evidence type="ECO:0000256" key="2">
    <source>
        <dbReference type="ARBA" id="ARBA00022908"/>
    </source>
</evidence>
<protein>
    <submittedName>
        <fullName evidence="8">Tyrosine-type recombinase/integrase</fullName>
    </submittedName>
</protein>
<dbReference type="SUPFAM" id="SSF56349">
    <property type="entry name" value="DNA breaking-rejoining enzymes"/>
    <property type="match status" value="1"/>
</dbReference>
<keyword evidence="9" id="KW-1185">Reference proteome</keyword>
<evidence type="ECO:0000256" key="3">
    <source>
        <dbReference type="ARBA" id="ARBA00023125"/>
    </source>
</evidence>
<dbReference type="PANTHER" id="PTHR30349:SF41">
    <property type="entry name" value="INTEGRASE_RECOMBINASE PROTEIN MJ0367-RELATED"/>
    <property type="match status" value="1"/>
</dbReference>
<dbReference type="InterPro" id="IPR044068">
    <property type="entry name" value="CB"/>
</dbReference>
<dbReference type="PROSITE" id="PS51900">
    <property type="entry name" value="CB"/>
    <property type="match status" value="1"/>
</dbReference>
<dbReference type="Pfam" id="PF00589">
    <property type="entry name" value="Phage_integrase"/>
    <property type="match status" value="1"/>
</dbReference>
<evidence type="ECO:0000313" key="8">
    <source>
        <dbReference type="EMBL" id="MBE7942164.1"/>
    </source>
</evidence>
<dbReference type="PROSITE" id="PS51898">
    <property type="entry name" value="TYR_RECOMBINASE"/>
    <property type="match status" value="1"/>
</dbReference>
<dbReference type="Proteomes" id="UP000715965">
    <property type="component" value="Unassembled WGS sequence"/>
</dbReference>
<comment type="similarity">
    <text evidence="1">Belongs to the 'phage' integrase family.</text>
</comment>
<evidence type="ECO:0000256" key="1">
    <source>
        <dbReference type="ARBA" id="ARBA00008857"/>
    </source>
</evidence>
<keyword evidence="4" id="KW-0233">DNA recombination</keyword>
<gene>
    <name evidence="8" type="ORF">IM725_16440</name>
</gene>
<evidence type="ECO:0000256" key="5">
    <source>
        <dbReference type="PROSITE-ProRule" id="PRU01248"/>
    </source>
</evidence>
<dbReference type="InterPro" id="IPR013762">
    <property type="entry name" value="Integrase-like_cat_sf"/>
</dbReference>
<dbReference type="PANTHER" id="PTHR30349">
    <property type="entry name" value="PHAGE INTEGRASE-RELATED"/>
    <property type="match status" value="1"/>
</dbReference>
<proteinExistence type="inferred from homology"/>
<dbReference type="Gene3D" id="1.10.443.10">
    <property type="entry name" value="Intergrase catalytic core"/>
    <property type="match status" value="1"/>
</dbReference>
<comment type="caution">
    <text evidence="8">The sequence shown here is derived from an EMBL/GenBank/DDBJ whole genome shotgun (WGS) entry which is preliminary data.</text>
</comment>
<dbReference type="CDD" id="cd00397">
    <property type="entry name" value="DNA_BRE_C"/>
    <property type="match status" value="1"/>
</dbReference>
<accession>A0ABR9SJ29</accession>
<reference evidence="8 9" key="1">
    <citation type="submission" date="2020-10" db="EMBL/GenBank/DDBJ databases">
        <title>Draft genome of Ramlibacter aquaticus LMG 30558.</title>
        <authorList>
            <person name="Props R."/>
        </authorList>
    </citation>
    <scope>NUCLEOTIDE SEQUENCE [LARGE SCALE GENOMIC DNA]</scope>
    <source>
        <strain evidence="8 9">LMG 30558</strain>
    </source>
</reference>
<dbReference type="RefSeq" id="WP_193781718.1">
    <property type="nucleotide sequence ID" value="NZ_JADDOJ010000082.1"/>
</dbReference>